<keyword evidence="2" id="KW-1185">Reference proteome</keyword>
<dbReference type="AlphaFoldDB" id="A0A9P6FMX3"/>
<dbReference type="Proteomes" id="UP000780801">
    <property type="component" value="Unassembled WGS sequence"/>
</dbReference>
<dbReference type="EMBL" id="JAABOA010003714">
    <property type="protein sequence ID" value="KAF9578377.1"/>
    <property type="molecule type" value="Genomic_DNA"/>
</dbReference>
<protein>
    <submittedName>
        <fullName evidence="1">Uncharacterized protein</fullName>
    </submittedName>
</protein>
<proteinExistence type="predicted"/>
<reference evidence="1" key="1">
    <citation type="journal article" date="2020" name="Fungal Divers.">
        <title>Resolving the Mortierellaceae phylogeny through synthesis of multi-gene phylogenetics and phylogenomics.</title>
        <authorList>
            <person name="Vandepol N."/>
            <person name="Liber J."/>
            <person name="Desiro A."/>
            <person name="Na H."/>
            <person name="Kennedy M."/>
            <person name="Barry K."/>
            <person name="Grigoriev I.V."/>
            <person name="Miller A.N."/>
            <person name="O'Donnell K."/>
            <person name="Stajich J.E."/>
            <person name="Bonito G."/>
        </authorList>
    </citation>
    <scope>NUCLEOTIDE SEQUENCE</scope>
    <source>
        <strain evidence="1">KOD1015</strain>
    </source>
</reference>
<organism evidence="1 2">
    <name type="scientific">Lunasporangiospora selenospora</name>
    <dbReference type="NCBI Taxonomy" id="979761"/>
    <lineage>
        <taxon>Eukaryota</taxon>
        <taxon>Fungi</taxon>
        <taxon>Fungi incertae sedis</taxon>
        <taxon>Mucoromycota</taxon>
        <taxon>Mortierellomycotina</taxon>
        <taxon>Mortierellomycetes</taxon>
        <taxon>Mortierellales</taxon>
        <taxon>Mortierellaceae</taxon>
        <taxon>Lunasporangiospora</taxon>
    </lineage>
</organism>
<gene>
    <name evidence="1" type="ORF">BGW38_005854</name>
</gene>
<name>A0A9P6FMX3_9FUNG</name>
<evidence type="ECO:0000313" key="2">
    <source>
        <dbReference type="Proteomes" id="UP000780801"/>
    </source>
</evidence>
<evidence type="ECO:0000313" key="1">
    <source>
        <dbReference type="EMBL" id="KAF9578377.1"/>
    </source>
</evidence>
<accession>A0A9P6FMX3</accession>
<dbReference type="OrthoDB" id="2421456at2759"/>
<feature type="non-terminal residue" evidence="1">
    <location>
        <position position="141"/>
    </location>
</feature>
<sequence length="141" mass="16061">MRSGECVPESTKAVKAVLDEEYDEVGTFGRKVDLLFHAHGQELANLEFKIAEATQSEIEIQHRKNIRLNRAIMESQHKASGLKSALLFLDFQGWHGGLFALYPFEDVFVSKYLGSVELPRSERGLKRFLQGDTLKLLYIFT</sequence>
<comment type="caution">
    <text evidence="1">The sequence shown here is derived from an EMBL/GenBank/DDBJ whole genome shotgun (WGS) entry which is preliminary data.</text>
</comment>